<proteinExistence type="predicted"/>
<reference evidence="1" key="1">
    <citation type="submission" date="2018-05" db="EMBL/GenBank/DDBJ databases">
        <authorList>
            <person name="Lanie J.A."/>
            <person name="Ng W.-L."/>
            <person name="Kazmierczak K.M."/>
            <person name="Andrzejewski T.M."/>
            <person name="Davidsen T.M."/>
            <person name="Wayne K.J."/>
            <person name="Tettelin H."/>
            <person name="Glass J.I."/>
            <person name="Rusch D."/>
            <person name="Podicherti R."/>
            <person name="Tsui H.-C.T."/>
            <person name="Winkler M.E."/>
        </authorList>
    </citation>
    <scope>NUCLEOTIDE SEQUENCE</scope>
</reference>
<dbReference type="EMBL" id="UINC01001919">
    <property type="protein sequence ID" value="SUZ90736.1"/>
    <property type="molecule type" value="Genomic_DNA"/>
</dbReference>
<protein>
    <submittedName>
        <fullName evidence="1">Uncharacterized protein</fullName>
    </submittedName>
</protein>
<accession>A0A381RFZ8</accession>
<gene>
    <name evidence="1" type="ORF">METZ01_LOCUS43590</name>
</gene>
<evidence type="ECO:0000313" key="1">
    <source>
        <dbReference type="EMBL" id="SUZ90736.1"/>
    </source>
</evidence>
<organism evidence="1">
    <name type="scientific">marine metagenome</name>
    <dbReference type="NCBI Taxonomy" id="408172"/>
    <lineage>
        <taxon>unclassified sequences</taxon>
        <taxon>metagenomes</taxon>
        <taxon>ecological metagenomes</taxon>
    </lineage>
</organism>
<sequence>MTSNKSGNGDSLEVAWYDLPSERLSDYIKWLHGSYLPEVLQHPGILWAAHYKLIKDDETVNRLSEFVGRPPELETLPGGSQYALLIGAQSPHVFFTDAYEAIQNNNEACEMLGLRQGTRRAVCMEQAHVEGPEFEAGNASGAPAPAIQLGHFRVRTVEEEFDLARWYLDYRLPAIGSMPGAVGA</sequence>
<dbReference type="AlphaFoldDB" id="A0A381RFZ8"/>
<name>A0A381RFZ8_9ZZZZ</name>
<feature type="non-terminal residue" evidence="1">
    <location>
        <position position="184"/>
    </location>
</feature>